<reference evidence="9 10" key="1">
    <citation type="submission" date="2015-12" db="EMBL/GenBank/DDBJ databases">
        <title>Genome sequence of Aneurinibacillus soli.</title>
        <authorList>
            <person name="Lee J.S."/>
            <person name="Lee K.C."/>
            <person name="Kim K.K."/>
            <person name="Lee B.W."/>
        </authorList>
    </citation>
    <scope>NUCLEOTIDE SEQUENCE [LARGE SCALE GENOMIC DNA]</scope>
    <source>
        <strain evidence="9 10">CB4</strain>
    </source>
</reference>
<evidence type="ECO:0000256" key="6">
    <source>
        <dbReference type="ARBA" id="ARBA00023167"/>
    </source>
</evidence>
<dbReference type="InterPro" id="IPR015421">
    <property type="entry name" value="PyrdxlP-dep_Trfase_major"/>
</dbReference>
<dbReference type="KEGG" id="asoc:CB4_00089"/>
<gene>
    <name evidence="9" type="primary">metC</name>
    <name evidence="9" type="ORF">CB4_00089</name>
</gene>
<dbReference type="GO" id="GO:0005737">
    <property type="term" value="C:cytoplasm"/>
    <property type="evidence" value="ECO:0007669"/>
    <property type="project" value="TreeGrafter"/>
</dbReference>
<evidence type="ECO:0000313" key="9">
    <source>
        <dbReference type="EMBL" id="BAU26017.1"/>
    </source>
</evidence>
<dbReference type="OrthoDB" id="9780685at2"/>
<dbReference type="InterPro" id="IPR054542">
    <property type="entry name" value="Cys_met_metab_PP"/>
</dbReference>
<dbReference type="PIRSF" id="PIRSF001434">
    <property type="entry name" value="CGS"/>
    <property type="match status" value="1"/>
</dbReference>
<evidence type="ECO:0000256" key="4">
    <source>
        <dbReference type="ARBA" id="ARBA00022605"/>
    </source>
</evidence>
<dbReference type="FunFam" id="3.40.640.10:FF:000009">
    <property type="entry name" value="Cystathionine gamma-synthase homolog"/>
    <property type="match status" value="1"/>
</dbReference>
<organism evidence="9 10">
    <name type="scientific">Aneurinibacillus soli</name>
    <dbReference type="NCBI Taxonomy" id="1500254"/>
    <lineage>
        <taxon>Bacteria</taxon>
        <taxon>Bacillati</taxon>
        <taxon>Bacillota</taxon>
        <taxon>Bacilli</taxon>
        <taxon>Bacillales</taxon>
        <taxon>Paenibacillaceae</taxon>
        <taxon>Aneurinibacillus group</taxon>
        <taxon>Aneurinibacillus</taxon>
    </lineage>
</organism>
<comment type="similarity">
    <text evidence="2 8">Belongs to the trans-sulfuration enzymes family.</text>
</comment>
<protein>
    <recommendedName>
        <fullName evidence="3">cysteine-S-conjugate beta-lyase</fullName>
        <ecNumber evidence="3">4.4.1.13</ecNumber>
    </recommendedName>
</protein>
<dbReference type="InterPro" id="IPR000277">
    <property type="entry name" value="Cys/Met-Metab_PyrdxlP-dep_enz"/>
</dbReference>
<dbReference type="PANTHER" id="PTHR11808">
    <property type="entry name" value="TRANS-SULFURATION ENZYME FAMILY MEMBER"/>
    <property type="match status" value="1"/>
</dbReference>
<dbReference type="EC" id="4.4.1.13" evidence="3"/>
<keyword evidence="10" id="KW-1185">Reference proteome</keyword>
<dbReference type="AlphaFoldDB" id="A0A0U5AQC9"/>
<keyword evidence="5 8" id="KW-0663">Pyridoxal phosphate</keyword>
<dbReference type="Proteomes" id="UP000217696">
    <property type="component" value="Chromosome"/>
</dbReference>
<evidence type="ECO:0000256" key="5">
    <source>
        <dbReference type="ARBA" id="ARBA00022898"/>
    </source>
</evidence>
<dbReference type="GO" id="GO:0009086">
    <property type="term" value="P:methionine biosynthetic process"/>
    <property type="evidence" value="ECO:0007669"/>
    <property type="project" value="UniProtKB-KW"/>
</dbReference>
<dbReference type="PANTHER" id="PTHR11808:SF50">
    <property type="entry name" value="CYSTATHIONINE BETA-LYASE"/>
    <property type="match status" value="1"/>
</dbReference>
<dbReference type="GO" id="GO:0030170">
    <property type="term" value="F:pyridoxal phosphate binding"/>
    <property type="evidence" value="ECO:0007669"/>
    <property type="project" value="InterPro"/>
</dbReference>
<evidence type="ECO:0000256" key="2">
    <source>
        <dbReference type="ARBA" id="ARBA00009077"/>
    </source>
</evidence>
<keyword evidence="6" id="KW-0486">Methionine biosynthesis</keyword>
<keyword evidence="7 9" id="KW-0456">Lyase</keyword>
<evidence type="ECO:0000313" key="10">
    <source>
        <dbReference type="Proteomes" id="UP000217696"/>
    </source>
</evidence>
<dbReference type="Gene3D" id="3.90.1150.10">
    <property type="entry name" value="Aspartate Aminotransferase, domain 1"/>
    <property type="match status" value="1"/>
</dbReference>
<dbReference type="Pfam" id="PF01053">
    <property type="entry name" value="Cys_Met_Meta_PP"/>
    <property type="match status" value="1"/>
</dbReference>
<dbReference type="Gene3D" id="3.40.640.10">
    <property type="entry name" value="Type I PLP-dependent aspartate aminotransferase-like (Major domain)"/>
    <property type="match status" value="1"/>
</dbReference>
<comment type="cofactor">
    <cofactor evidence="1 8">
        <name>pyridoxal 5'-phosphate</name>
        <dbReference type="ChEBI" id="CHEBI:597326"/>
    </cofactor>
</comment>
<dbReference type="CDD" id="cd00614">
    <property type="entry name" value="CGS_like"/>
    <property type="match status" value="1"/>
</dbReference>
<dbReference type="GO" id="GO:0019346">
    <property type="term" value="P:transsulfuration"/>
    <property type="evidence" value="ECO:0007669"/>
    <property type="project" value="InterPro"/>
</dbReference>
<name>A0A0U5AQC9_9BACL</name>
<dbReference type="RefSeq" id="WP_096463103.1">
    <property type="nucleotide sequence ID" value="NZ_AP017312.1"/>
</dbReference>
<dbReference type="EMBL" id="AP017312">
    <property type="protein sequence ID" value="BAU26017.1"/>
    <property type="molecule type" value="Genomic_DNA"/>
</dbReference>
<dbReference type="SUPFAM" id="SSF53383">
    <property type="entry name" value="PLP-dependent transferases"/>
    <property type="match status" value="1"/>
</dbReference>
<dbReference type="InterPro" id="IPR015424">
    <property type="entry name" value="PyrdxlP-dep_Trfase"/>
</dbReference>
<proteinExistence type="inferred from homology"/>
<evidence type="ECO:0000256" key="1">
    <source>
        <dbReference type="ARBA" id="ARBA00001933"/>
    </source>
</evidence>
<dbReference type="FunFam" id="3.90.1150.10:FF:000033">
    <property type="entry name" value="Cystathionine gamma-synthase"/>
    <property type="match status" value="1"/>
</dbReference>
<evidence type="ECO:0000256" key="8">
    <source>
        <dbReference type="RuleBase" id="RU362118"/>
    </source>
</evidence>
<sequence>MPIHTVDTYDGNSSFGTRLIHAQTGITEPYGAVNVPVYQVSTFDQRALAGDGLFDYSRSGNPTRKALENTIAQLEGGCAGFAFASGMAAISSVFCLLNQGDKVLISRDIYGGTYRVLTRLFPRFGIEPQFVDMTDLEAVTASITLETRMIFIETPSNPLMKITDIAAVSAIARQYGILTVVDNTFMTPYLQKPLALGADIVVHSATKYIGGHSDVVGGLVVVAEEDLAEEIYFVQNSFGAILGPQDSWLLLRGLKTLKIRLDQHQATALELARWLSEQPQIERVYYPGLADHPDHELAARQASGFGGIVSFEFHTEEEAESFLERTKIPALAVSLGAVESILTHPIRMSHASIPEEVRRAIGITGRLVRLSVGLEEAADLQADFAQALSVSTSPA</sequence>
<evidence type="ECO:0000256" key="7">
    <source>
        <dbReference type="ARBA" id="ARBA00023239"/>
    </source>
</evidence>
<accession>A0A0U5AQC9</accession>
<dbReference type="PROSITE" id="PS00868">
    <property type="entry name" value="CYS_MET_METAB_PP"/>
    <property type="match status" value="1"/>
</dbReference>
<dbReference type="GO" id="GO:0047804">
    <property type="term" value="F:cysteine-S-conjugate beta-lyase activity"/>
    <property type="evidence" value="ECO:0007669"/>
    <property type="project" value="UniProtKB-EC"/>
</dbReference>
<dbReference type="InterPro" id="IPR015422">
    <property type="entry name" value="PyrdxlP-dep_Trfase_small"/>
</dbReference>
<keyword evidence="4" id="KW-0028">Amino-acid biosynthesis</keyword>
<evidence type="ECO:0000256" key="3">
    <source>
        <dbReference type="ARBA" id="ARBA00012224"/>
    </source>
</evidence>